<evidence type="ECO:0000256" key="1">
    <source>
        <dbReference type="SAM" id="Phobius"/>
    </source>
</evidence>
<evidence type="ECO:0000313" key="2">
    <source>
        <dbReference type="EMBL" id="MXV52465.1"/>
    </source>
</evidence>
<keyword evidence="1" id="KW-0812">Transmembrane</keyword>
<sequence>MKKFVLVMSCALLVLINSCKRSENETFPHSSNNSIDYSSVQDWYNSELLKIKTNPKSLSLSGQSKYLLKPIWQQQDSVQLKNGTKLIIVPAKEFSLDSANIGFLRAFVFLKRDNKVKYGRIVEFYGDINFIKQNKKLLLSSFNYTQITGFNGAIITYDINYRYLRGRQYKYGLMTGAASIQKGVLPASSIKSTSQRHRYITLCGESQTSACYDVFWVTDQGRNWEYLYSFCDNCGEGGAGSGGNGGNSPGPTYTVGQFGLPQSPYDGLTYTYTYPNGRTVEFTYNAQFNAWLLPEVQALSDQGYDFQSGQTFGGKVLTAVAIIATPTLSVPMVLIGVGIIATIYIYEASTYYNATKDNKDLDQCINMYTACRTNRPFNIPCDDCLQYCRSNGYWDFNRCPDIYIPGTSQSQ</sequence>
<reference evidence="2 3" key="1">
    <citation type="submission" date="2019-11" db="EMBL/GenBank/DDBJ databases">
        <title>Pedobacter sp. HMF7647 Genome sequencing and assembly.</title>
        <authorList>
            <person name="Kang H."/>
            <person name="Kim H."/>
            <person name="Joh K."/>
        </authorList>
    </citation>
    <scope>NUCLEOTIDE SEQUENCE [LARGE SCALE GENOMIC DNA]</scope>
    <source>
        <strain evidence="2 3">HMF7647</strain>
    </source>
</reference>
<dbReference type="RefSeq" id="WP_160845647.1">
    <property type="nucleotide sequence ID" value="NZ_WVHT01000008.1"/>
</dbReference>
<dbReference type="AlphaFoldDB" id="A0A7K1YD12"/>
<dbReference type="Proteomes" id="UP000466586">
    <property type="component" value="Unassembled WGS sequence"/>
</dbReference>
<keyword evidence="1" id="KW-0472">Membrane</keyword>
<gene>
    <name evidence="2" type="ORF">GS399_15930</name>
</gene>
<accession>A0A7K1YD12</accession>
<keyword evidence="1" id="KW-1133">Transmembrane helix</keyword>
<protein>
    <submittedName>
        <fullName evidence="2">Uncharacterized protein</fullName>
    </submittedName>
</protein>
<comment type="caution">
    <text evidence="2">The sequence shown here is derived from an EMBL/GenBank/DDBJ whole genome shotgun (WGS) entry which is preliminary data.</text>
</comment>
<dbReference type="EMBL" id="WVHT01000008">
    <property type="protein sequence ID" value="MXV52465.1"/>
    <property type="molecule type" value="Genomic_DNA"/>
</dbReference>
<proteinExistence type="predicted"/>
<organism evidence="2 3">
    <name type="scientific">Hufsiella arboris</name>
    <dbReference type="NCBI Taxonomy" id="2695275"/>
    <lineage>
        <taxon>Bacteria</taxon>
        <taxon>Pseudomonadati</taxon>
        <taxon>Bacteroidota</taxon>
        <taxon>Sphingobacteriia</taxon>
        <taxon>Sphingobacteriales</taxon>
        <taxon>Sphingobacteriaceae</taxon>
        <taxon>Hufsiella</taxon>
    </lineage>
</organism>
<feature type="transmembrane region" description="Helical" evidence="1">
    <location>
        <begin position="316"/>
        <end position="346"/>
    </location>
</feature>
<evidence type="ECO:0000313" key="3">
    <source>
        <dbReference type="Proteomes" id="UP000466586"/>
    </source>
</evidence>
<keyword evidence="3" id="KW-1185">Reference proteome</keyword>
<name>A0A7K1YD12_9SPHI</name>